<dbReference type="EMBL" id="KF901103">
    <property type="protein sequence ID" value="AIF18171.1"/>
    <property type="molecule type" value="Genomic_DNA"/>
</dbReference>
<proteinExistence type="predicted"/>
<evidence type="ECO:0000313" key="1">
    <source>
        <dbReference type="EMBL" id="AIF18171.1"/>
    </source>
</evidence>
<name>A0A075HP26_9ARCH</name>
<sequence>MKDMAKIGQFIYPWGNGHYSRMMRLNEKLKELGDNEFHYFSKGDIYQKLLDKFPDEKQNIHEVLMPTPIDGKFGPSLRKSLWNFLLPVEGNEPLVTQISSYLKDEGKLYNKIGFDLVINDGDMGSNVLAQRRNITSLFVTNQFKPKLWKSRLYFKPALEFVAKQISKASKILVADSEPPYTMCEYNLNFTKDIQEKVVYVGHFTNEKKIEKGEKGDLEKLVSDSVYGYWMRTGNKSTNDGTGERYEEAFHQPELKNEKRIISHAKNDESIDRVLDKDGNEYSISEAYEKKIDWIQIDKGFLSEQEKETVLDLCKYAVVNGSHTVMGEILGGHGKPIIGIPIYDEHTNQIEWIKEKKMGLFAQNRGQIVEAVKQMYENYEEYTDSVKGFSRNFNGNGVSNTTKIVSEILEDKK</sequence>
<accession>A0A075HP26</accession>
<organism evidence="1">
    <name type="scientific">uncultured marine thaumarchaeote KM3_82_B03</name>
    <dbReference type="NCBI Taxonomy" id="1456302"/>
    <lineage>
        <taxon>Archaea</taxon>
        <taxon>Nitrososphaerota</taxon>
        <taxon>environmental samples</taxon>
    </lineage>
</organism>
<dbReference type="AlphaFoldDB" id="A0A075HP26"/>
<reference evidence="1" key="1">
    <citation type="journal article" date="2014" name="Genome Biol. Evol.">
        <title>Pangenome evidence for extensive interdomain horizontal transfer affecting lineage core and shell genes in uncultured planktonic thaumarchaeota and euryarchaeota.</title>
        <authorList>
            <person name="Deschamps P."/>
            <person name="Zivanovic Y."/>
            <person name="Moreira D."/>
            <person name="Rodriguez-Valera F."/>
            <person name="Lopez-Garcia P."/>
        </authorList>
    </citation>
    <scope>NUCLEOTIDE SEQUENCE</scope>
</reference>
<evidence type="ECO:0008006" key="2">
    <source>
        <dbReference type="Google" id="ProtNLM"/>
    </source>
</evidence>
<protein>
    <recommendedName>
        <fullName evidence="2">Glycosyltransferase</fullName>
    </recommendedName>
</protein>